<dbReference type="EMBL" id="CAJNOW010001961">
    <property type="protein sequence ID" value="CAF1337281.1"/>
    <property type="molecule type" value="Genomic_DNA"/>
</dbReference>
<dbReference type="GO" id="GO:0003676">
    <property type="term" value="F:nucleic acid binding"/>
    <property type="evidence" value="ECO:0007669"/>
    <property type="project" value="InterPro"/>
</dbReference>
<dbReference type="OrthoDB" id="5874562at2759"/>
<organism evidence="1 2">
    <name type="scientific">Rotaria magnacalcarata</name>
    <dbReference type="NCBI Taxonomy" id="392030"/>
    <lineage>
        <taxon>Eukaryota</taxon>
        <taxon>Metazoa</taxon>
        <taxon>Spiralia</taxon>
        <taxon>Gnathifera</taxon>
        <taxon>Rotifera</taxon>
        <taxon>Eurotatoria</taxon>
        <taxon>Bdelloidea</taxon>
        <taxon>Philodinida</taxon>
        <taxon>Philodinidae</taxon>
        <taxon>Rotaria</taxon>
    </lineage>
</organism>
<gene>
    <name evidence="1" type="ORF">KQP761_LOCUS6558</name>
</gene>
<name>A0A815GD61_9BILA</name>
<sequence length="106" mass="12398">MFDIDGIYNAQNDRIWAVSREGADKKDGVWQKRKFPQKVPAVSGGRNDRPGYTHVATQEWCQKNFSSFIDKDHWPPNSPDINPLDYSIWDEFGQQINWTKVQSKRL</sequence>
<evidence type="ECO:0000313" key="2">
    <source>
        <dbReference type="Proteomes" id="UP000663834"/>
    </source>
</evidence>
<dbReference type="AlphaFoldDB" id="A0A815GD61"/>
<dbReference type="Proteomes" id="UP000663834">
    <property type="component" value="Unassembled WGS sequence"/>
</dbReference>
<evidence type="ECO:0000313" key="1">
    <source>
        <dbReference type="EMBL" id="CAF1337281.1"/>
    </source>
</evidence>
<protein>
    <submittedName>
        <fullName evidence="1">Uncharacterized protein</fullName>
    </submittedName>
</protein>
<dbReference type="Gene3D" id="3.30.420.10">
    <property type="entry name" value="Ribonuclease H-like superfamily/Ribonuclease H"/>
    <property type="match status" value="1"/>
</dbReference>
<accession>A0A815GD61</accession>
<comment type="caution">
    <text evidence="1">The sequence shown here is derived from an EMBL/GenBank/DDBJ whole genome shotgun (WGS) entry which is preliminary data.</text>
</comment>
<proteinExistence type="predicted"/>
<dbReference type="InterPro" id="IPR036397">
    <property type="entry name" value="RNaseH_sf"/>
</dbReference>
<reference evidence="1" key="1">
    <citation type="submission" date="2021-02" db="EMBL/GenBank/DDBJ databases">
        <authorList>
            <person name="Nowell W R."/>
        </authorList>
    </citation>
    <scope>NUCLEOTIDE SEQUENCE</scope>
</reference>